<feature type="domain" description="CHAT" evidence="3">
    <location>
        <begin position="587"/>
        <end position="855"/>
    </location>
</feature>
<evidence type="ECO:0000259" key="3">
    <source>
        <dbReference type="Pfam" id="PF12770"/>
    </source>
</evidence>
<dbReference type="InterPro" id="IPR019734">
    <property type="entry name" value="TPR_rpt"/>
</dbReference>
<keyword evidence="2" id="KW-0812">Transmembrane</keyword>
<reference evidence="5" key="1">
    <citation type="journal article" date="2019" name="Int. J. Syst. Evol. Microbiol.">
        <title>The Global Catalogue of Microorganisms (GCM) 10K type strain sequencing project: providing services to taxonomists for standard genome sequencing and annotation.</title>
        <authorList>
            <consortium name="The Broad Institute Genomics Platform"/>
            <consortium name="The Broad Institute Genome Sequencing Center for Infectious Disease"/>
            <person name="Wu L."/>
            <person name="Ma J."/>
        </authorList>
    </citation>
    <scope>NUCLEOTIDE SEQUENCE [LARGE SCALE GENOMIC DNA]</scope>
    <source>
        <strain evidence="5">CCUG 62114</strain>
    </source>
</reference>
<feature type="repeat" description="TPR" evidence="1">
    <location>
        <begin position="100"/>
        <end position="133"/>
    </location>
</feature>
<comment type="caution">
    <text evidence="4">The sequence shown here is derived from an EMBL/GenBank/DDBJ whole genome shotgun (WGS) entry which is preliminary data.</text>
</comment>
<protein>
    <submittedName>
        <fullName evidence="4">CHAT domain-containing protein</fullName>
    </submittedName>
</protein>
<gene>
    <name evidence="4" type="ORF">ACFQ1O_00920</name>
</gene>
<organism evidence="4 5">
    <name type="scientific">Pseudofulvibacter geojedonensis</name>
    <dbReference type="NCBI Taxonomy" id="1123758"/>
    <lineage>
        <taxon>Bacteria</taxon>
        <taxon>Pseudomonadati</taxon>
        <taxon>Bacteroidota</taxon>
        <taxon>Flavobacteriia</taxon>
        <taxon>Flavobacteriales</taxon>
        <taxon>Flavobacteriaceae</taxon>
        <taxon>Pseudofulvibacter</taxon>
    </lineage>
</organism>
<keyword evidence="2" id="KW-1133">Transmembrane helix</keyword>
<dbReference type="SMART" id="SM00028">
    <property type="entry name" value="TPR"/>
    <property type="match status" value="6"/>
</dbReference>
<sequence>MRLHIFFIIVLVVNTLLSQETSYNKASIDSIFKYDESFFSKKKKIDSIINNTALTNQQKSYIYHVYARYLNKNNKYSESILAIKNAISIRELDDDTLNLAKSLFNLGLYYNKSGNYSLAIKTFQRLVELEGNERLKNKAYAELILVYKRLGDFEKCFRYFDKIEKFYLANKDFNSLCKSYINISSVYTSMGYKNNDLTILYLKKADSLEKYVGSRDKYIINLSFGNVYEELKKKELALKHYNTALEISYKRKDSNAIALLYNNIGYLYLQDSLYDNSFKYLKKGFLFAEDNARRKASLNYNLADYYLKSMNYIEAKNCYDKAINLLAFEDEEANQELDIAVLENSPNRLKVLSYLIKRANFWYSWYKFDSKDEYLKNALTDFQLADRLTDAITFNTGERLSKLFWREKGANLYIQAIAVCNKLKRTDLAYYFMEKNKALLLLERVNDKQAKLVSNLPEQLVTKDFSYRQQITQASNNADLLFDLKNAYSRFKDSLAFAYPEYARLRKQLPILSIEEHKELFVKSNEATLQFIINNDDAFALAITNNSTDLYELKNVSDLNKNILELRKKLQQPFITKEEVLSYNLLANKIFNTILPTHIYQKLKGKKLSIATDGNLQNIPLEALVVEKVKDTKNIPYLIISNQIDYVYSFSYLNSKNSVLRAPEKTFLAFAPKKFKDNSLSVLSNSVKEVETINTIFNDKVYTESEASKKQFLTDFGNYNIVHLATHSGLDEQTNPWLAFYDSKVCLNEIYATKNQADLVVLSACKTSQGILKSGEGVMSLARGFFFSGTNTVISSLWNLNDKTTEKIMVDFYKKLNNGNSKSEALHKAKLDYISNNSGSEVSPFYWSSFILIGDGIGVIQAKSNSYLYPILVLLITLLFLLILLFFKKSKKVWVTKR</sequence>
<name>A0ABW3HYE0_9FLAO</name>
<dbReference type="Pfam" id="PF13181">
    <property type="entry name" value="TPR_8"/>
    <property type="match status" value="3"/>
</dbReference>
<dbReference type="PANTHER" id="PTHR10098">
    <property type="entry name" value="RAPSYN-RELATED"/>
    <property type="match status" value="1"/>
</dbReference>
<proteinExistence type="predicted"/>
<dbReference type="Gene3D" id="1.25.40.10">
    <property type="entry name" value="Tetratricopeptide repeat domain"/>
    <property type="match status" value="2"/>
</dbReference>
<keyword evidence="5" id="KW-1185">Reference proteome</keyword>
<dbReference type="SUPFAM" id="SSF48452">
    <property type="entry name" value="TPR-like"/>
    <property type="match status" value="2"/>
</dbReference>
<evidence type="ECO:0000313" key="5">
    <source>
        <dbReference type="Proteomes" id="UP001596997"/>
    </source>
</evidence>
<evidence type="ECO:0000313" key="4">
    <source>
        <dbReference type="EMBL" id="MFD0962559.1"/>
    </source>
</evidence>
<evidence type="ECO:0000256" key="2">
    <source>
        <dbReference type="SAM" id="Phobius"/>
    </source>
</evidence>
<dbReference type="InterPro" id="IPR024983">
    <property type="entry name" value="CHAT_dom"/>
</dbReference>
<feature type="transmembrane region" description="Helical" evidence="2">
    <location>
        <begin position="867"/>
        <end position="887"/>
    </location>
</feature>
<dbReference type="InterPro" id="IPR011990">
    <property type="entry name" value="TPR-like_helical_dom_sf"/>
</dbReference>
<dbReference type="Pfam" id="PF12770">
    <property type="entry name" value="CHAT"/>
    <property type="match status" value="1"/>
</dbReference>
<dbReference type="EMBL" id="JBHTJM010000002">
    <property type="protein sequence ID" value="MFD0962559.1"/>
    <property type="molecule type" value="Genomic_DNA"/>
</dbReference>
<evidence type="ECO:0000256" key="1">
    <source>
        <dbReference type="PROSITE-ProRule" id="PRU00339"/>
    </source>
</evidence>
<keyword evidence="1" id="KW-0802">TPR repeat</keyword>
<accession>A0ABW3HYE0</accession>
<dbReference type="Proteomes" id="UP001596997">
    <property type="component" value="Unassembled WGS sequence"/>
</dbReference>
<dbReference type="RefSeq" id="WP_377712346.1">
    <property type="nucleotide sequence ID" value="NZ_JBHTJM010000002.1"/>
</dbReference>
<dbReference type="PROSITE" id="PS50005">
    <property type="entry name" value="TPR"/>
    <property type="match status" value="1"/>
</dbReference>
<keyword evidence="2" id="KW-0472">Membrane</keyword>